<dbReference type="GO" id="GO:0016787">
    <property type="term" value="F:hydrolase activity"/>
    <property type="evidence" value="ECO:0007669"/>
    <property type="project" value="UniProtKB-KW"/>
</dbReference>
<reference evidence="5 6" key="1">
    <citation type="submission" date="2020-03" db="EMBL/GenBank/DDBJ databases">
        <title>Soil Listeria distribution.</title>
        <authorList>
            <person name="Liao J."/>
            <person name="Wiedmann M."/>
        </authorList>
    </citation>
    <scope>NUCLEOTIDE SEQUENCE [LARGE SCALE GENOMIC DNA]</scope>
    <source>
        <strain evidence="5 6">FSL L7-1699</strain>
    </source>
</reference>
<dbReference type="InterPro" id="IPR013780">
    <property type="entry name" value="Glyco_hydro_b"/>
</dbReference>
<dbReference type="InterPro" id="IPR048395">
    <property type="entry name" value="Glyco_hydro_31_C"/>
</dbReference>
<dbReference type="Proteomes" id="UP000518829">
    <property type="component" value="Unassembled WGS sequence"/>
</dbReference>
<dbReference type="PANTHER" id="PTHR43863">
    <property type="entry name" value="HYDROLASE, PUTATIVE (AFU_ORTHOLOGUE AFUA_1G03140)-RELATED"/>
    <property type="match status" value="1"/>
</dbReference>
<protein>
    <submittedName>
        <fullName evidence="5">Glycoside hydrolase family 31 protein</fullName>
    </submittedName>
</protein>
<gene>
    <name evidence="5" type="ORF">HB839_14930</name>
</gene>
<dbReference type="PANTHER" id="PTHR43863:SF2">
    <property type="entry name" value="MALTASE-GLUCOAMYLASE"/>
    <property type="match status" value="1"/>
</dbReference>
<feature type="domain" description="Glycosyl hydrolase family 31 C-terminal" evidence="4">
    <location>
        <begin position="170"/>
        <end position="257"/>
    </location>
</feature>
<keyword evidence="2 5" id="KW-0378">Hydrolase</keyword>
<evidence type="ECO:0000256" key="1">
    <source>
        <dbReference type="ARBA" id="ARBA00007806"/>
    </source>
</evidence>
<dbReference type="InterPro" id="IPR051816">
    <property type="entry name" value="Glycosyl_Hydrolase_31"/>
</dbReference>
<evidence type="ECO:0000259" key="3">
    <source>
        <dbReference type="Pfam" id="PF01055"/>
    </source>
</evidence>
<dbReference type="SUPFAM" id="SSF51445">
    <property type="entry name" value="(Trans)glycosidases"/>
    <property type="match status" value="1"/>
</dbReference>
<feature type="domain" description="Glycoside hydrolase family 31 TIM barrel" evidence="3">
    <location>
        <begin position="6"/>
        <end position="159"/>
    </location>
</feature>
<dbReference type="RefSeq" id="WP_185323182.1">
    <property type="nucleotide sequence ID" value="NZ_JAARPH010000020.1"/>
</dbReference>
<evidence type="ECO:0000259" key="4">
    <source>
        <dbReference type="Pfam" id="PF21365"/>
    </source>
</evidence>
<evidence type="ECO:0000313" key="6">
    <source>
        <dbReference type="Proteomes" id="UP000518829"/>
    </source>
</evidence>
<keyword evidence="2" id="KW-0326">Glycosidase</keyword>
<proteinExistence type="inferred from homology"/>
<dbReference type="Pfam" id="PF21365">
    <property type="entry name" value="Glyco_hydro_31_3rd"/>
    <property type="match status" value="1"/>
</dbReference>
<keyword evidence="6" id="KW-1185">Reference proteome</keyword>
<dbReference type="Pfam" id="PF01055">
    <property type="entry name" value="Glyco_hydro_31_2nd"/>
    <property type="match status" value="1"/>
</dbReference>
<comment type="similarity">
    <text evidence="1 2">Belongs to the glycosyl hydrolase 31 family.</text>
</comment>
<feature type="non-terminal residue" evidence="5">
    <location>
        <position position="1"/>
    </location>
</feature>
<evidence type="ECO:0000313" key="5">
    <source>
        <dbReference type="EMBL" id="MBC1376819.1"/>
    </source>
</evidence>
<accession>A0ABR6SRE3</accession>
<organism evidence="5 6">
    <name type="scientific">Listeria farberi</name>
    <dbReference type="NCBI Taxonomy" id="2713500"/>
    <lineage>
        <taxon>Bacteria</taxon>
        <taxon>Bacillati</taxon>
        <taxon>Bacillota</taxon>
        <taxon>Bacilli</taxon>
        <taxon>Bacillales</taxon>
        <taxon>Listeriaceae</taxon>
        <taxon>Listeria</taxon>
    </lineage>
</organism>
<dbReference type="Gene3D" id="2.60.40.1180">
    <property type="entry name" value="Golgi alpha-mannosidase II"/>
    <property type="match status" value="1"/>
</dbReference>
<feature type="non-terminal residue" evidence="5">
    <location>
        <position position="290"/>
    </location>
</feature>
<dbReference type="InterPro" id="IPR017853">
    <property type="entry name" value="GH"/>
</dbReference>
<name>A0ABR6SRE3_9LIST</name>
<dbReference type="EMBL" id="JAARPH010000020">
    <property type="protein sequence ID" value="MBC1376819.1"/>
    <property type="molecule type" value="Genomic_DNA"/>
</dbReference>
<comment type="caution">
    <text evidence="5">The sequence shown here is derived from an EMBL/GenBank/DDBJ whole genome shotgun (WGS) entry which is preliminary data.</text>
</comment>
<dbReference type="Gene3D" id="3.20.20.80">
    <property type="entry name" value="Glycosidases"/>
    <property type="match status" value="1"/>
</dbReference>
<evidence type="ECO:0000256" key="2">
    <source>
        <dbReference type="RuleBase" id="RU361185"/>
    </source>
</evidence>
<dbReference type="InterPro" id="IPR000322">
    <property type="entry name" value="Glyco_hydro_31_TIM"/>
</dbReference>
<sequence>DYWFGNFTTGFTSQAMYEDQRDYTNERVWQTGRTYYPGAQRYSTSIWSGDIGVQWKKGEVIDWANGMQEQPSTMLSTINLGQTKWGMDTGGFNANSGQVLNPDPELYSRWMEFSSLVPVFRTHGNDNQQRQPWYYGGTAEEVAKSTMTWRYSMIPYMYAYERQAYESGVGLVQPLTFDNPTDENVVNLTNEWMFGDAILAAPILEEGAGSREIYLPAGTWVDYNRGDVYEGNQTINYEVNDDDWTDVPMFVKQGAIIPMQQPQNYIGESAVKTVYLDTFASEKDTSFTHY</sequence>
<dbReference type="SUPFAM" id="SSF51011">
    <property type="entry name" value="Glycosyl hydrolase domain"/>
    <property type="match status" value="1"/>
</dbReference>